<organism evidence="2">
    <name type="scientific">marine sediment metagenome</name>
    <dbReference type="NCBI Taxonomy" id="412755"/>
    <lineage>
        <taxon>unclassified sequences</taxon>
        <taxon>metagenomes</taxon>
        <taxon>ecological metagenomes</taxon>
    </lineage>
</organism>
<protein>
    <recommendedName>
        <fullName evidence="1">Antitoxin SocA-like Panacea domain-containing protein</fullName>
    </recommendedName>
</protein>
<name>A0A0F9JEK3_9ZZZZ</name>
<dbReference type="AlphaFoldDB" id="A0A0F9JEK3"/>
<dbReference type="InterPro" id="IPR025272">
    <property type="entry name" value="SocA_Panacea"/>
</dbReference>
<evidence type="ECO:0000313" key="2">
    <source>
        <dbReference type="EMBL" id="KKM60716.1"/>
    </source>
</evidence>
<gene>
    <name evidence="2" type="ORF">LCGC14_1539070</name>
</gene>
<dbReference type="Pfam" id="PF13274">
    <property type="entry name" value="SocA_Panacea"/>
    <property type="match status" value="1"/>
</dbReference>
<accession>A0A0F9JEK3</accession>
<dbReference type="EMBL" id="LAZR01011626">
    <property type="protein sequence ID" value="KKM60716.1"/>
    <property type="molecule type" value="Genomic_DNA"/>
</dbReference>
<feature type="domain" description="Antitoxin SocA-like Panacea" evidence="1">
    <location>
        <begin position="45"/>
        <end position="137"/>
    </location>
</feature>
<reference evidence="2" key="1">
    <citation type="journal article" date="2015" name="Nature">
        <title>Complex archaea that bridge the gap between prokaryotes and eukaryotes.</title>
        <authorList>
            <person name="Spang A."/>
            <person name="Saw J.H."/>
            <person name="Jorgensen S.L."/>
            <person name="Zaremba-Niedzwiedzka K."/>
            <person name="Martijn J."/>
            <person name="Lind A.E."/>
            <person name="van Eijk R."/>
            <person name="Schleper C."/>
            <person name="Guy L."/>
            <person name="Ettema T.J."/>
        </authorList>
    </citation>
    <scope>NUCLEOTIDE SEQUENCE</scope>
</reference>
<evidence type="ECO:0000259" key="1">
    <source>
        <dbReference type="Pfam" id="PF13274"/>
    </source>
</evidence>
<proteinExistence type="predicted"/>
<comment type="caution">
    <text evidence="2">The sequence shown here is derived from an EMBL/GenBank/DDBJ whole genome shotgun (WGS) entry which is preliminary data.</text>
</comment>
<sequence length="166" mass="19208">MIHFKSLTLNGGYTTMKNIISPENTANFFLSECRERGEVLTNLKLQKLLYYAQAWYLALKDKPLFSEDFEAWVHGPVLPSQYQRFKKSEWRPILDEISSPNIPNDKIISHLTEVVNVFGIETASNLELMTHNESPWKNARQDIPIDKPSNAIITKESMKSFYKTLI</sequence>